<reference evidence="1" key="2">
    <citation type="journal article" date="2015" name="Data Brief">
        <title>Shoot transcriptome of the giant reed, Arundo donax.</title>
        <authorList>
            <person name="Barrero R.A."/>
            <person name="Guerrero F.D."/>
            <person name="Moolhuijzen P."/>
            <person name="Goolsby J.A."/>
            <person name="Tidwell J."/>
            <person name="Bellgard S.E."/>
            <person name="Bellgard M.I."/>
        </authorList>
    </citation>
    <scope>NUCLEOTIDE SEQUENCE</scope>
    <source>
        <tissue evidence="1">Shoot tissue taken approximately 20 cm above the soil surface</tissue>
    </source>
</reference>
<sequence>MLDHITNLEAAEALALTLAVLFSKEQNWHAVIVASDCPSVVQKLKSPNYNHLKTIGITREIKMLNSPLLPLIVCLSE</sequence>
<reference evidence="1" key="1">
    <citation type="submission" date="2014-09" db="EMBL/GenBank/DDBJ databases">
        <authorList>
            <person name="Magalhaes I.L.F."/>
            <person name="Oliveira U."/>
            <person name="Santos F.R."/>
            <person name="Vidigal T.H.D.A."/>
            <person name="Brescovit A.D."/>
            <person name="Santos A.J."/>
        </authorList>
    </citation>
    <scope>NUCLEOTIDE SEQUENCE</scope>
    <source>
        <tissue evidence="1">Shoot tissue taken approximately 20 cm above the soil surface</tissue>
    </source>
</reference>
<dbReference type="Pfam" id="PF13456">
    <property type="entry name" value="RVT_3"/>
    <property type="match status" value="1"/>
</dbReference>
<organism evidence="1">
    <name type="scientific">Arundo donax</name>
    <name type="common">Giant reed</name>
    <name type="synonym">Donax arundinaceus</name>
    <dbReference type="NCBI Taxonomy" id="35708"/>
    <lineage>
        <taxon>Eukaryota</taxon>
        <taxon>Viridiplantae</taxon>
        <taxon>Streptophyta</taxon>
        <taxon>Embryophyta</taxon>
        <taxon>Tracheophyta</taxon>
        <taxon>Spermatophyta</taxon>
        <taxon>Magnoliopsida</taxon>
        <taxon>Liliopsida</taxon>
        <taxon>Poales</taxon>
        <taxon>Poaceae</taxon>
        <taxon>PACMAD clade</taxon>
        <taxon>Arundinoideae</taxon>
        <taxon>Arundineae</taxon>
        <taxon>Arundo</taxon>
    </lineage>
</organism>
<accession>A0A0A9M279</accession>
<dbReference type="EMBL" id="GBRH01167225">
    <property type="protein sequence ID" value="JAE30671.1"/>
    <property type="molecule type" value="Transcribed_RNA"/>
</dbReference>
<dbReference type="GO" id="GO:0004523">
    <property type="term" value="F:RNA-DNA hybrid ribonuclease activity"/>
    <property type="evidence" value="ECO:0007669"/>
    <property type="project" value="InterPro"/>
</dbReference>
<protein>
    <submittedName>
        <fullName evidence="1">Uncharacterized protein</fullName>
    </submittedName>
</protein>
<dbReference type="GO" id="GO:0003676">
    <property type="term" value="F:nucleic acid binding"/>
    <property type="evidence" value="ECO:0007669"/>
    <property type="project" value="InterPro"/>
</dbReference>
<proteinExistence type="predicted"/>
<name>A0A0A9M279_ARUDO</name>
<dbReference type="InterPro" id="IPR002156">
    <property type="entry name" value="RNaseH_domain"/>
</dbReference>
<dbReference type="AlphaFoldDB" id="A0A0A9M279"/>
<evidence type="ECO:0000313" key="1">
    <source>
        <dbReference type="EMBL" id="JAE30671.1"/>
    </source>
</evidence>